<protein>
    <submittedName>
        <fullName evidence="2">Uncharacterized protein</fullName>
    </submittedName>
</protein>
<gene>
    <name evidence="2" type="ORF">GCM10010507_19030</name>
</gene>
<organism evidence="2 3">
    <name type="scientific">Streptomyces cinnamoneus</name>
    <name type="common">Streptoverticillium cinnamoneum</name>
    <dbReference type="NCBI Taxonomy" id="53446"/>
    <lineage>
        <taxon>Bacteria</taxon>
        <taxon>Bacillati</taxon>
        <taxon>Actinomycetota</taxon>
        <taxon>Actinomycetes</taxon>
        <taxon>Kitasatosporales</taxon>
        <taxon>Streptomycetaceae</taxon>
        <taxon>Streptomyces</taxon>
        <taxon>Streptomyces cinnamoneus group</taxon>
    </lineage>
</organism>
<reference evidence="2" key="1">
    <citation type="journal article" date="2014" name="Int. J. Syst. Evol. Microbiol.">
        <title>Complete genome sequence of Corynebacterium casei LMG S-19264T (=DSM 44701T), isolated from a smear-ripened cheese.</title>
        <authorList>
            <consortium name="US DOE Joint Genome Institute (JGI-PGF)"/>
            <person name="Walter F."/>
            <person name="Albersmeier A."/>
            <person name="Kalinowski J."/>
            <person name="Ruckert C."/>
        </authorList>
    </citation>
    <scope>NUCLEOTIDE SEQUENCE</scope>
    <source>
        <strain evidence="2">JCM 4633</strain>
    </source>
</reference>
<evidence type="ECO:0000313" key="2">
    <source>
        <dbReference type="EMBL" id="GHC44257.1"/>
    </source>
</evidence>
<sequence>MLFAHGTAGPDSARPLDHMPQELGLGLIPFFVGSYSVALLLTAVRLRSPPGVKCPRSGRAPAAKADR</sequence>
<name>A0A918WGG9_STRCJ</name>
<keyword evidence="1" id="KW-0812">Transmembrane</keyword>
<proteinExistence type="predicted"/>
<reference evidence="2" key="2">
    <citation type="submission" date="2020-09" db="EMBL/GenBank/DDBJ databases">
        <authorList>
            <person name="Sun Q."/>
            <person name="Ohkuma M."/>
        </authorList>
    </citation>
    <scope>NUCLEOTIDE SEQUENCE</scope>
    <source>
        <strain evidence="2">JCM 4633</strain>
    </source>
</reference>
<keyword evidence="1" id="KW-1133">Transmembrane helix</keyword>
<dbReference type="EMBL" id="BMVB01000005">
    <property type="protein sequence ID" value="GHC44257.1"/>
    <property type="molecule type" value="Genomic_DNA"/>
</dbReference>
<dbReference type="Proteomes" id="UP000646244">
    <property type="component" value="Unassembled WGS sequence"/>
</dbReference>
<evidence type="ECO:0000313" key="3">
    <source>
        <dbReference type="Proteomes" id="UP000646244"/>
    </source>
</evidence>
<evidence type="ECO:0000256" key="1">
    <source>
        <dbReference type="SAM" id="Phobius"/>
    </source>
</evidence>
<comment type="caution">
    <text evidence="2">The sequence shown here is derived from an EMBL/GenBank/DDBJ whole genome shotgun (WGS) entry which is preliminary data.</text>
</comment>
<feature type="transmembrane region" description="Helical" evidence="1">
    <location>
        <begin position="23"/>
        <end position="46"/>
    </location>
</feature>
<accession>A0A918WGG9</accession>
<keyword evidence="1" id="KW-0472">Membrane</keyword>
<dbReference type="AlphaFoldDB" id="A0A918WGG9"/>